<dbReference type="SMART" id="SM01260">
    <property type="entry name" value="LANC_like"/>
    <property type="match status" value="1"/>
</dbReference>
<dbReference type="Gene3D" id="1.50.10.20">
    <property type="match status" value="1"/>
</dbReference>
<dbReference type="RefSeq" id="WP_001812207.1">
    <property type="nucleotide sequence ID" value="NZ_CDPV01000026.1"/>
</dbReference>
<dbReference type="EMBL" id="WNIB01000137">
    <property type="protein sequence ID" value="MTV91040.1"/>
    <property type="molecule type" value="Genomic_DNA"/>
</dbReference>
<proteinExistence type="predicted"/>
<dbReference type="AlphaFoldDB" id="A0A6G2DNF7"/>
<evidence type="ECO:0000313" key="1">
    <source>
        <dbReference type="EMBL" id="MTV91040.1"/>
    </source>
</evidence>
<dbReference type="Proteomes" id="UP000476212">
    <property type="component" value="Unassembled WGS sequence"/>
</dbReference>
<dbReference type="Pfam" id="PF05147">
    <property type="entry name" value="LANC_like"/>
    <property type="match status" value="1"/>
</dbReference>
<dbReference type="PRINTS" id="PR01950">
    <property type="entry name" value="LANCSUPER"/>
</dbReference>
<protein>
    <submittedName>
        <fullName evidence="1">Bacteriocin formation protein</fullName>
    </submittedName>
</protein>
<dbReference type="SUPFAM" id="SSF158745">
    <property type="entry name" value="LanC-like"/>
    <property type="match status" value="1"/>
</dbReference>
<organism evidence="1 2">
    <name type="scientific">Streptococcus pneumoniae</name>
    <dbReference type="NCBI Taxonomy" id="1313"/>
    <lineage>
        <taxon>Bacteria</taxon>
        <taxon>Bacillati</taxon>
        <taxon>Bacillota</taxon>
        <taxon>Bacilli</taxon>
        <taxon>Lactobacillales</taxon>
        <taxon>Streptococcaceae</taxon>
        <taxon>Streptococcus</taxon>
    </lineage>
</organism>
<dbReference type="GO" id="GO:0031179">
    <property type="term" value="P:peptide modification"/>
    <property type="evidence" value="ECO:0007669"/>
    <property type="project" value="InterPro"/>
</dbReference>
<dbReference type="Gene3D" id="1.50.10.10">
    <property type="match status" value="1"/>
</dbReference>
<name>A0A6G2DNF7_STREE</name>
<reference evidence="1 2" key="1">
    <citation type="submission" date="2019-11" db="EMBL/GenBank/DDBJ databases">
        <title>Growth characteristics of pneumococcus vary with the chemical composition of the capsule and with environmental conditions.</title>
        <authorList>
            <person name="Tothpal A."/>
            <person name="Desobry K."/>
            <person name="Joshi S."/>
            <person name="Wyllie A.L."/>
            <person name="Weinberger D.M."/>
        </authorList>
    </citation>
    <scope>NUCLEOTIDE SEQUENCE [LARGE SCALE GENOMIC DNA]</scope>
    <source>
        <strain evidence="2">pnumococcus15C</strain>
    </source>
</reference>
<comment type="caution">
    <text evidence="1">The sequence shown here is derived from an EMBL/GenBank/DDBJ whole genome shotgun (WGS) entry which is preliminary data.</text>
</comment>
<sequence length="336" mass="38392">MVINNIYDEYPIWSIPVNFKGSKWCLEQTGNDMYRGRAGILLFMYYVKLLKDKSSYTQLYNKMLSAIPPSVSLSKTTFGLTGDIGYFIVLSIIEDYDTNTLACLNYIKSVLTELEKTDFASVSNKSDYINGLLPLINTLVRYYRRGIEKERVLRLVLSLGDTLYNDVSERDNSNFGYSFGHGLSGVIFTLKNIYKVTRLKKYKELILQLVPREKIKIHSLKWCSGEFGTLVNHPQSVPEGIVASLDNDTFCHGSMAIINFYIDYMKEMDTSMELESLLCSVVMNKSKEGEYRIVQTSNFPDFSLYTGVTGIAYTFLRYIALNQNDKKIVIPSLLEI</sequence>
<dbReference type="InterPro" id="IPR012341">
    <property type="entry name" value="6hp_glycosidase-like_sf"/>
</dbReference>
<dbReference type="InterPro" id="IPR007822">
    <property type="entry name" value="LANC-like"/>
</dbReference>
<dbReference type="GO" id="GO:0005975">
    <property type="term" value="P:carbohydrate metabolic process"/>
    <property type="evidence" value="ECO:0007669"/>
    <property type="project" value="InterPro"/>
</dbReference>
<evidence type="ECO:0000313" key="2">
    <source>
        <dbReference type="Proteomes" id="UP000476212"/>
    </source>
</evidence>
<gene>
    <name evidence="1" type="ORF">GM544_11415</name>
</gene>
<accession>A0A6G2DNF7</accession>